<accession>A0A7M2WVV9</accession>
<feature type="signal peptide" evidence="3">
    <location>
        <begin position="1"/>
        <end position="25"/>
    </location>
</feature>
<proteinExistence type="predicted"/>
<evidence type="ECO:0000313" key="5">
    <source>
        <dbReference type="Proteomes" id="UP000593765"/>
    </source>
</evidence>
<evidence type="ECO:0000256" key="1">
    <source>
        <dbReference type="SAM" id="MobiDB-lite"/>
    </source>
</evidence>
<evidence type="ECO:0000256" key="3">
    <source>
        <dbReference type="SAM" id="SignalP"/>
    </source>
</evidence>
<dbReference type="EMBL" id="CP063458">
    <property type="protein sequence ID" value="QOV89687.1"/>
    <property type="molecule type" value="Genomic_DNA"/>
</dbReference>
<feature type="chain" id="PRO_5034820603" evidence="3">
    <location>
        <begin position="26"/>
        <end position="100"/>
    </location>
</feature>
<keyword evidence="2" id="KW-0472">Membrane</keyword>
<keyword evidence="2" id="KW-1133">Transmembrane helix</keyword>
<gene>
    <name evidence="4" type="ORF">IPV69_26450</name>
</gene>
<feature type="region of interest" description="Disordered" evidence="1">
    <location>
        <begin position="80"/>
        <end position="100"/>
    </location>
</feature>
<reference evidence="4 5" key="1">
    <citation type="submission" date="2020-10" db="EMBL/GenBank/DDBJ databases">
        <title>Wide distribution of Phycisphaera-like planctomycetes from WD2101 soil group in peatlands and genome analysis of the first cultivated representative.</title>
        <authorList>
            <person name="Dedysh S.N."/>
            <person name="Beletsky A.V."/>
            <person name="Ivanova A."/>
            <person name="Kulichevskaya I.S."/>
            <person name="Suzina N.E."/>
            <person name="Philippov D.A."/>
            <person name="Rakitin A.L."/>
            <person name="Mardanov A.V."/>
            <person name="Ravin N.V."/>
        </authorList>
    </citation>
    <scope>NUCLEOTIDE SEQUENCE [LARGE SCALE GENOMIC DNA]</scope>
    <source>
        <strain evidence="4 5">M1803</strain>
    </source>
</reference>
<name>A0A7M2WVV9_9BACT</name>
<keyword evidence="2" id="KW-0812">Transmembrane</keyword>
<dbReference type="KEGG" id="hbs:IPV69_26450"/>
<dbReference type="RefSeq" id="WP_206292740.1">
    <property type="nucleotide sequence ID" value="NZ_CP063458.1"/>
</dbReference>
<sequence>MRRTSIAFAMLAVLAIHSFANVASACPNCKESIPMGASQDTGSGDSSAGLSSGFNTSIYVMLSAFVGVLGFVGFTLYRGVRGGPAPRGFDVEKPNRLDSH</sequence>
<dbReference type="AlphaFoldDB" id="A0A7M2WVV9"/>
<evidence type="ECO:0000313" key="4">
    <source>
        <dbReference type="EMBL" id="QOV89687.1"/>
    </source>
</evidence>
<dbReference type="PROSITE" id="PS51257">
    <property type="entry name" value="PROKAR_LIPOPROTEIN"/>
    <property type="match status" value="1"/>
</dbReference>
<feature type="compositionally biased region" description="Basic and acidic residues" evidence="1">
    <location>
        <begin position="89"/>
        <end position="100"/>
    </location>
</feature>
<feature type="transmembrane region" description="Helical" evidence="2">
    <location>
        <begin position="58"/>
        <end position="77"/>
    </location>
</feature>
<dbReference type="Proteomes" id="UP000593765">
    <property type="component" value="Chromosome"/>
</dbReference>
<evidence type="ECO:0000256" key="2">
    <source>
        <dbReference type="SAM" id="Phobius"/>
    </source>
</evidence>
<keyword evidence="5" id="KW-1185">Reference proteome</keyword>
<protein>
    <submittedName>
        <fullName evidence="4">Uncharacterized protein</fullName>
    </submittedName>
</protein>
<organism evidence="4 5">
    <name type="scientific">Humisphaera borealis</name>
    <dbReference type="NCBI Taxonomy" id="2807512"/>
    <lineage>
        <taxon>Bacteria</taxon>
        <taxon>Pseudomonadati</taxon>
        <taxon>Planctomycetota</taxon>
        <taxon>Phycisphaerae</taxon>
        <taxon>Tepidisphaerales</taxon>
        <taxon>Tepidisphaeraceae</taxon>
        <taxon>Humisphaera</taxon>
    </lineage>
</organism>
<keyword evidence="3" id="KW-0732">Signal</keyword>